<evidence type="ECO:0000313" key="1">
    <source>
        <dbReference type="EMBL" id="DAD88774.1"/>
    </source>
</evidence>
<reference evidence="1" key="1">
    <citation type="journal article" date="2021" name="Proc. Natl. Acad. Sci. U.S.A.">
        <title>A Catalog of Tens of Thousands of Viruses from Human Metagenomes Reveals Hidden Associations with Chronic Diseases.</title>
        <authorList>
            <person name="Tisza M.J."/>
            <person name="Buck C.B."/>
        </authorList>
    </citation>
    <scope>NUCLEOTIDE SEQUENCE</scope>
    <source>
        <strain evidence="1">CtZSu31</strain>
    </source>
</reference>
<accession>A0A8S5N2D8</accession>
<proteinExistence type="predicted"/>
<protein>
    <submittedName>
        <fullName evidence="1">Uncharacterized protein</fullName>
    </submittedName>
</protein>
<organism evidence="1">
    <name type="scientific">Myoviridae sp. ctZSu31</name>
    <dbReference type="NCBI Taxonomy" id="2826665"/>
    <lineage>
        <taxon>Viruses</taxon>
        <taxon>Duplodnaviria</taxon>
        <taxon>Heunggongvirae</taxon>
        <taxon>Uroviricota</taxon>
        <taxon>Caudoviricetes</taxon>
    </lineage>
</organism>
<name>A0A8S5N2D8_9CAUD</name>
<sequence>MPRLSKSKPERICDLRITRILRKHNRRNYE</sequence>
<dbReference type="EMBL" id="BK015047">
    <property type="protein sequence ID" value="DAD88774.1"/>
    <property type="molecule type" value="Genomic_DNA"/>
</dbReference>